<feature type="compositionally biased region" description="Polar residues" evidence="2">
    <location>
        <begin position="45"/>
        <end position="57"/>
    </location>
</feature>
<protein>
    <submittedName>
        <fullName evidence="4">S-adenosyl-L-methionine-dependent methyltransferase</fullName>
    </submittedName>
</protein>
<evidence type="ECO:0000256" key="2">
    <source>
        <dbReference type="SAM" id="MobiDB-lite"/>
    </source>
</evidence>
<dbReference type="SUPFAM" id="SSF53474">
    <property type="entry name" value="alpha/beta-Hydrolases"/>
    <property type="match status" value="1"/>
</dbReference>
<dbReference type="Gene3D" id="3.40.50.1820">
    <property type="entry name" value="alpha/beta hydrolase"/>
    <property type="match status" value="1"/>
</dbReference>
<dbReference type="InterPro" id="IPR056884">
    <property type="entry name" value="NPHP3-like_N"/>
</dbReference>
<keyword evidence="4" id="KW-0808">Transferase</keyword>
<dbReference type="InterPro" id="IPR023165">
    <property type="entry name" value="rRNA_Ade_diMease-like_C"/>
</dbReference>
<dbReference type="PANTHER" id="PTHR10039:SF5">
    <property type="entry name" value="NACHT DOMAIN-CONTAINING PROTEIN"/>
    <property type="match status" value="1"/>
</dbReference>
<keyword evidence="4" id="KW-0489">Methyltransferase</keyword>
<reference evidence="4" key="2">
    <citation type="submission" date="2023-05" db="EMBL/GenBank/DDBJ databases">
        <authorList>
            <consortium name="Lawrence Berkeley National Laboratory"/>
            <person name="Steindorff A."/>
            <person name="Hensen N."/>
            <person name="Bonometti L."/>
            <person name="Westerberg I."/>
            <person name="Brannstrom I.O."/>
            <person name="Guillou S."/>
            <person name="Cros-Aarteil S."/>
            <person name="Calhoun S."/>
            <person name="Haridas S."/>
            <person name="Kuo A."/>
            <person name="Mondo S."/>
            <person name="Pangilinan J."/>
            <person name="Riley R."/>
            <person name="Labutti K."/>
            <person name="Andreopoulos B."/>
            <person name="Lipzen A."/>
            <person name="Chen C."/>
            <person name="Yanf M."/>
            <person name="Daum C."/>
            <person name="Ng V."/>
            <person name="Clum A."/>
            <person name="Ohm R."/>
            <person name="Martin F."/>
            <person name="Silar P."/>
            <person name="Natvig D."/>
            <person name="Lalanne C."/>
            <person name="Gautier V."/>
            <person name="Ament-Velasquez S.L."/>
            <person name="Kruys A."/>
            <person name="Hutchinson M.I."/>
            <person name="Powell A.J."/>
            <person name="Barry K."/>
            <person name="Miller A.N."/>
            <person name="Grigoriev I.V."/>
            <person name="Debuchy R."/>
            <person name="Gladieux P."/>
            <person name="Thoren M.H."/>
            <person name="Johannesson H."/>
        </authorList>
    </citation>
    <scope>NUCLEOTIDE SEQUENCE</scope>
    <source>
        <strain evidence="4">CBS 757.83</strain>
    </source>
</reference>
<comment type="caution">
    <text evidence="4">The sequence shown here is derived from an EMBL/GenBank/DDBJ whole genome shotgun (WGS) entry which is preliminary data.</text>
</comment>
<accession>A0AAN6PTQ6</accession>
<keyword evidence="1" id="KW-0677">Repeat</keyword>
<dbReference type="PANTHER" id="PTHR10039">
    <property type="entry name" value="AMELOGENIN"/>
    <property type="match status" value="1"/>
</dbReference>
<dbReference type="InterPro" id="IPR027417">
    <property type="entry name" value="P-loop_NTPase"/>
</dbReference>
<keyword evidence="5" id="KW-1185">Reference proteome</keyword>
<dbReference type="Pfam" id="PF24883">
    <property type="entry name" value="NPHP3_N"/>
    <property type="match status" value="1"/>
</dbReference>
<evidence type="ECO:0000313" key="5">
    <source>
        <dbReference type="Proteomes" id="UP001305647"/>
    </source>
</evidence>
<dbReference type="Gene3D" id="3.40.50.300">
    <property type="entry name" value="P-loop containing nucleotide triphosphate hydrolases"/>
    <property type="match status" value="1"/>
</dbReference>
<feature type="compositionally biased region" description="Low complexity" evidence="2">
    <location>
        <begin position="1002"/>
        <end position="1013"/>
    </location>
</feature>
<evidence type="ECO:0000313" key="4">
    <source>
        <dbReference type="EMBL" id="KAK4095900.1"/>
    </source>
</evidence>
<feature type="domain" description="Nephrocystin 3-like N-terminal" evidence="3">
    <location>
        <begin position="432"/>
        <end position="600"/>
    </location>
</feature>
<proteinExistence type="predicted"/>
<evidence type="ECO:0000259" key="3">
    <source>
        <dbReference type="Pfam" id="PF24883"/>
    </source>
</evidence>
<name>A0AAN6PTQ6_9PEZI</name>
<dbReference type="InterPro" id="IPR029063">
    <property type="entry name" value="SAM-dependent_MTases_sf"/>
</dbReference>
<gene>
    <name evidence="4" type="ORF">N658DRAFT_528127</name>
</gene>
<dbReference type="Gene3D" id="1.10.8.100">
    <property type="entry name" value="Ribosomal RNA adenine dimethylase-like, domain 2"/>
    <property type="match status" value="1"/>
</dbReference>
<evidence type="ECO:0000256" key="1">
    <source>
        <dbReference type="ARBA" id="ARBA00022737"/>
    </source>
</evidence>
<sequence>MKAREDDIKPAGLTLLYEPDWPTDPAVDIVLVHGIGGHPVRSWKFSGQDQNSTSPTPTIKRRGTNNPLPRRPLRRTNSEPLLPKAQHPLGRSQTLLWKTPAKASLRATLGRPVEPAKAGLLGGAKSFMRKTSMKPLSRSKLDDVVEHVHQGAGMESGDACRYWPLDILPASCPNARVFTWGYRTLVLDRKPPPLQGDIFAHAGELLVELASTRAALGARARPIIFIAHSTGGILVKELLRLSEAERDGPLKEVLLSASAAVFLGSPHRATGHCSLRDAIRSMAGTTSGVGPDDPVLRQLCGASGAEAELGRRAFVRLWNGYNFRVKTFQESVVASHRYPELRPETTIRRLASFLGDPRENAETICALHDGVCKFTSAEDPGYRALAKTLAVFITAEEDRRHVLNIKEKDCLAALLSPNSALPEEHPPAIYPGTCLWLYDMPDFQAWHSRSSPNKHKILWIRGESGCGKTVLLRSLRKRLERQWGPAGASFIWSSDEVDDMTCGPITVKKEGSPVAVYRSLLTQLFPQDARLRKELQSVYNKLRSEPRIFDDAQVVSFFADYYVNQRVETPARRTFVFVEIADNACPAYVHELLGRLAQLAHNSDFSICVASGYHPEIIEEDNVISVPVHLRNADDILRYVDLNLMAKWEDRDQTVQHIGQKSAGVFLWAQIAVNVLNAAIIEGATQEMIEHTLEQVPGDLHGLYEWMLSTLNDRERAESLVLFQWVMFSAEPMRLNDLFLAVRLTEPNQFALYQELGPLMAFDIGTPSPTQELRQLRNSGMSANTPSQFHRWLRTRSIGLLELRSDSRHHPTTAKEPLGLQRVHPIHSSVRTFSLSGRGFACLAAGNPSIPAFVPPTDFFDITHYTLLRACLTYLSMRDVDSSSLSHGAAALQHKPATISTLPPNAYPYPESNPGLDLNLYRRKTTTAATDPTPFQHHAATHLLLHLLSPRYFRYFFPQHELLAVFNADNLRLWRRWTSVLGTRDPATLIARAAARHHHHQALSQSQSHASSSSPPPTEEEEARGMGAAGVAGLLSPVYGSRVRLERVLRAVARLDAASRAREGNWLVKGASGAWMARVTTEPKIPPANETVAKIQALGGTFLGLRNRKKGQNTDRHRVNVVSEQLCDDAINYIKPTLARHKGCDLVDIFPGPGIWSQKLHDAVQPRSHMLMEPDADFYKPFLEPLLERPGTKLVPESGIVWEELNKVLNPTVLPHQVERKYKPEETPPRNDTLLVTMNLAMSPRRKYRSFESVVGLVIFQLISSIRPGALFQKYGLVRMLIWLEDNEKVSILPRSAQRRKRLAIEAELSTDYVCEIAGAGPENVKGVHIANRDDRLETESTRQAVERMREDGLVVPPGREPDHLLSYMESFKTADEGDVASVAKHRVRRASQGALKEMEAAYTNGEFEKGTKEWYRLRNLRYEKTYTEKRDIFIGDLIREREAIFQAYVDAGDDKELMEQVRQRGQAWSDQISVTERSIRGEIALHRDNWHLLQQDPPVLSWDRRYVEPLRVRADEFYPPVPCALLDIQPKAAAPVLRDIGPASTRGGDTFDMMLRGLSQRAVDPLSHLLDTVAAGASDGIIPNCPSLTDPRLGGSPMPGHGELTARTLNQRQLIDIIEQWMKWPFRPPYSELVCRTVEEPHEDLGEASVMGNKANPAFE</sequence>
<feature type="region of interest" description="Disordered" evidence="2">
    <location>
        <begin position="994"/>
        <end position="1025"/>
    </location>
</feature>
<dbReference type="GO" id="GO:0032259">
    <property type="term" value="P:methylation"/>
    <property type="evidence" value="ECO:0007669"/>
    <property type="project" value="UniProtKB-KW"/>
</dbReference>
<organism evidence="4 5">
    <name type="scientific">Parathielavia hyrcaniae</name>
    <dbReference type="NCBI Taxonomy" id="113614"/>
    <lineage>
        <taxon>Eukaryota</taxon>
        <taxon>Fungi</taxon>
        <taxon>Dikarya</taxon>
        <taxon>Ascomycota</taxon>
        <taxon>Pezizomycotina</taxon>
        <taxon>Sordariomycetes</taxon>
        <taxon>Sordariomycetidae</taxon>
        <taxon>Sordariales</taxon>
        <taxon>Chaetomiaceae</taxon>
        <taxon>Parathielavia</taxon>
    </lineage>
</organism>
<dbReference type="InterPro" id="IPR029058">
    <property type="entry name" value="AB_hydrolase_fold"/>
</dbReference>
<dbReference type="SUPFAM" id="SSF53335">
    <property type="entry name" value="S-adenosyl-L-methionine-dependent methyltransferases"/>
    <property type="match status" value="1"/>
</dbReference>
<dbReference type="Gene3D" id="3.40.50.150">
    <property type="entry name" value="Vaccinia Virus protein VP39"/>
    <property type="match status" value="1"/>
</dbReference>
<feature type="region of interest" description="Disordered" evidence="2">
    <location>
        <begin position="41"/>
        <end position="96"/>
    </location>
</feature>
<dbReference type="GO" id="GO:0008168">
    <property type="term" value="F:methyltransferase activity"/>
    <property type="evidence" value="ECO:0007669"/>
    <property type="project" value="UniProtKB-KW"/>
</dbReference>
<dbReference type="EMBL" id="MU863763">
    <property type="protein sequence ID" value="KAK4095900.1"/>
    <property type="molecule type" value="Genomic_DNA"/>
</dbReference>
<dbReference type="Proteomes" id="UP001305647">
    <property type="component" value="Unassembled WGS sequence"/>
</dbReference>
<reference evidence="4" key="1">
    <citation type="journal article" date="2023" name="Mol. Phylogenet. Evol.">
        <title>Genome-scale phylogeny and comparative genomics of the fungal order Sordariales.</title>
        <authorList>
            <person name="Hensen N."/>
            <person name="Bonometti L."/>
            <person name="Westerberg I."/>
            <person name="Brannstrom I.O."/>
            <person name="Guillou S."/>
            <person name="Cros-Aarteil S."/>
            <person name="Calhoun S."/>
            <person name="Haridas S."/>
            <person name="Kuo A."/>
            <person name="Mondo S."/>
            <person name="Pangilinan J."/>
            <person name="Riley R."/>
            <person name="LaButti K."/>
            <person name="Andreopoulos B."/>
            <person name="Lipzen A."/>
            <person name="Chen C."/>
            <person name="Yan M."/>
            <person name="Daum C."/>
            <person name="Ng V."/>
            <person name="Clum A."/>
            <person name="Steindorff A."/>
            <person name="Ohm R.A."/>
            <person name="Martin F."/>
            <person name="Silar P."/>
            <person name="Natvig D.O."/>
            <person name="Lalanne C."/>
            <person name="Gautier V."/>
            <person name="Ament-Velasquez S.L."/>
            <person name="Kruys A."/>
            <person name="Hutchinson M.I."/>
            <person name="Powell A.J."/>
            <person name="Barry K."/>
            <person name="Miller A.N."/>
            <person name="Grigoriev I.V."/>
            <person name="Debuchy R."/>
            <person name="Gladieux P."/>
            <person name="Hiltunen Thoren M."/>
            <person name="Johannesson H."/>
        </authorList>
    </citation>
    <scope>NUCLEOTIDE SEQUENCE</scope>
    <source>
        <strain evidence="4">CBS 757.83</strain>
    </source>
</reference>